<keyword evidence="3" id="KW-1185">Reference proteome</keyword>
<sequence>MKVCIPAQENKGVDSIAYNHFGSAPFFLIYDLEKEEIKVIENGDLNHAHGMCQPLKALRGESVDAILVGGIGAGALMKLNNQGIKVYKVTEETVLKNIELLKRNELAEFSIENSCNHHNCAH</sequence>
<dbReference type="Proteomes" id="UP000037267">
    <property type="component" value="Unassembled WGS sequence"/>
</dbReference>
<gene>
    <name evidence="2" type="ORF">CLPU_6c00880</name>
</gene>
<organism evidence="2 3">
    <name type="scientific">Gottschalkia purinilytica</name>
    <name type="common">Clostridium purinilyticum</name>
    <dbReference type="NCBI Taxonomy" id="1503"/>
    <lineage>
        <taxon>Bacteria</taxon>
        <taxon>Bacillati</taxon>
        <taxon>Bacillota</taxon>
        <taxon>Tissierellia</taxon>
        <taxon>Tissierellales</taxon>
        <taxon>Gottschalkiaceae</taxon>
        <taxon>Gottschalkia</taxon>
    </lineage>
</organism>
<dbReference type="OrthoDB" id="9807451at2"/>
<dbReference type="STRING" id="1503.CLPU_6c00880"/>
<dbReference type="InterPro" id="IPR036105">
    <property type="entry name" value="DiNase_FeMo-co_biosyn_sf"/>
</dbReference>
<comment type="caution">
    <text evidence="2">The sequence shown here is derived from an EMBL/GenBank/DDBJ whole genome shotgun (WGS) entry which is preliminary data.</text>
</comment>
<dbReference type="EMBL" id="LGSS01000006">
    <property type="protein sequence ID" value="KNF08602.1"/>
    <property type="molecule type" value="Genomic_DNA"/>
</dbReference>
<evidence type="ECO:0000313" key="2">
    <source>
        <dbReference type="EMBL" id="KNF08602.1"/>
    </source>
</evidence>
<dbReference type="PATRIC" id="fig|1503.3.peg.2886"/>
<dbReference type="RefSeq" id="WP_050355118.1">
    <property type="nucleotide sequence ID" value="NZ_LGSS01000006.1"/>
</dbReference>
<dbReference type="CDD" id="cd00851">
    <property type="entry name" value="MTH1175"/>
    <property type="match status" value="1"/>
</dbReference>
<dbReference type="AlphaFoldDB" id="A0A0L0WAX2"/>
<dbReference type="SUPFAM" id="SSF53146">
    <property type="entry name" value="Nitrogenase accessory factor-like"/>
    <property type="match status" value="1"/>
</dbReference>
<reference evidence="3" key="1">
    <citation type="submission" date="2015-07" db="EMBL/GenBank/DDBJ databases">
        <title>Draft genome sequence of the purine-degrading Gottschalkia purinilyticum DSM 1384 (formerly Clostridium purinilyticum).</title>
        <authorList>
            <person name="Poehlein A."/>
            <person name="Schiel-Bengelsdorf B."/>
            <person name="Bengelsdorf F.R."/>
            <person name="Daniel R."/>
            <person name="Duerre P."/>
        </authorList>
    </citation>
    <scope>NUCLEOTIDE SEQUENCE [LARGE SCALE GENOMIC DNA]</scope>
    <source>
        <strain evidence="3">DSM 1384</strain>
    </source>
</reference>
<dbReference type="InterPro" id="IPR003731">
    <property type="entry name" value="Di-Nase_FeMo-co_biosynth"/>
</dbReference>
<evidence type="ECO:0000259" key="1">
    <source>
        <dbReference type="Pfam" id="PF02579"/>
    </source>
</evidence>
<proteinExistence type="predicted"/>
<protein>
    <recommendedName>
        <fullName evidence="1">Dinitrogenase iron-molybdenum cofactor biosynthesis domain-containing protein</fullName>
    </recommendedName>
</protein>
<dbReference type="Pfam" id="PF02579">
    <property type="entry name" value="Nitro_FeMo-Co"/>
    <property type="match status" value="1"/>
</dbReference>
<dbReference type="Gene3D" id="3.30.420.130">
    <property type="entry name" value="Dinitrogenase iron-molybdenum cofactor biosynthesis domain"/>
    <property type="match status" value="1"/>
</dbReference>
<dbReference type="PANTHER" id="PTHR42983:SF1">
    <property type="entry name" value="IRON-MOLYBDENUM PROTEIN"/>
    <property type="match status" value="1"/>
</dbReference>
<dbReference type="PANTHER" id="PTHR42983">
    <property type="entry name" value="DINITROGENASE IRON-MOLYBDENUM COFACTOR PROTEIN-RELATED"/>
    <property type="match status" value="1"/>
</dbReference>
<evidence type="ECO:0000313" key="3">
    <source>
        <dbReference type="Proteomes" id="UP000037267"/>
    </source>
</evidence>
<accession>A0A0L0WAX2</accession>
<feature type="domain" description="Dinitrogenase iron-molybdenum cofactor biosynthesis" evidence="1">
    <location>
        <begin position="18"/>
        <end position="101"/>
    </location>
</feature>
<name>A0A0L0WAX2_GOTPU</name>
<dbReference type="InterPro" id="IPR033913">
    <property type="entry name" value="MTH1175_dom"/>
</dbReference>